<accession>A0A5P1X7G7</accession>
<reference evidence="4 5" key="1">
    <citation type="submission" date="2019-09" db="EMBL/GenBank/DDBJ databases">
        <title>Complete Genome Sequence of Lactobacillus nenjiangensis SH-Y15, isolated from sauerkraut.</title>
        <authorList>
            <person name="Yang H."/>
        </authorList>
    </citation>
    <scope>NUCLEOTIDE SEQUENCE [LARGE SCALE GENOMIC DNA]</scope>
    <source>
        <strain evidence="4 5">SH-Y15</strain>
    </source>
</reference>
<feature type="domain" description="FMN-binding" evidence="3">
    <location>
        <begin position="76"/>
        <end position="153"/>
    </location>
</feature>
<dbReference type="Pfam" id="PF04205">
    <property type="entry name" value="FMN_bind"/>
    <property type="match status" value="1"/>
</dbReference>
<dbReference type="GO" id="GO:0016020">
    <property type="term" value="C:membrane"/>
    <property type="evidence" value="ECO:0007669"/>
    <property type="project" value="InterPro"/>
</dbReference>
<sequence length="155" mass="16557">MWGGVPYVQKIIAGLLSLAIAGAIVLDFFYTFFGQSKATTTTAKNKTATSSAAASSNPTANQYQDGTYTGEATETEYGDVQLKINVVGGKITTIDVLKYPNDERKSESINAKVLPTYKQEALSAQSSHIQQVSGATETYKGFKGSLQDALNQAED</sequence>
<dbReference type="OrthoDB" id="8099475at2"/>
<evidence type="ECO:0000256" key="2">
    <source>
        <dbReference type="SAM" id="Phobius"/>
    </source>
</evidence>
<dbReference type="SMART" id="SM00900">
    <property type="entry name" value="FMN_bind"/>
    <property type="match status" value="1"/>
</dbReference>
<proteinExistence type="predicted"/>
<name>A0A5P1X7G7_9LACO</name>
<feature type="region of interest" description="Disordered" evidence="1">
    <location>
        <begin position="48"/>
        <end position="70"/>
    </location>
</feature>
<keyword evidence="5" id="KW-1185">Reference proteome</keyword>
<dbReference type="GO" id="GO:0010181">
    <property type="term" value="F:FMN binding"/>
    <property type="evidence" value="ECO:0007669"/>
    <property type="project" value="InterPro"/>
</dbReference>
<dbReference type="KEGG" id="lnn:F0161_10320"/>
<keyword evidence="2" id="KW-0472">Membrane</keyword>
<evidence type="ECO:0000256" key="1">
    <source>
        <dbReference type="SAM" id="MobiDB-lite"/>
    </source>
</evidence>
<dbReference type="InterPro" id="IPR007329">
    <property type="entry name" value="FMN-bd"/>
</dbReference>
<dbReference type="EMBL" id="CP043939">
    <property type="protein sequence ID" value="QER68431.1"/>
    <property type="molecule type" value="Genomic_DNA"/>
</dbReference>
<evidence type="ECO:0000259" key="3">
    <source>
        <dbReference type="SMART" id="SM00900"/>
    </source>
</evidence>
<dbReference type="Proteomes" id="UP000325295">
    <property type="component" value="Chromosome"/>
</dbReference>
<gene>
    <name evidence="4" type="ORF">F0161_10320</name>
</gene>
<evidence type="ECO:0000313" key="4">
    <source>
        <dbReference type="EMBL" id="QER68431.1"/>
    </source>
</evidence>
<dbReference type="Gene3D" id="3.90.1010.20">
    <property type="match status" value="1"/>
</dbReference>
<feature type="transmembrane region" description="Helical" evidence="2">
    <location>
        <begin position="12"/>
        <end position="33"/>
    </location>
</feature>
<keyword evidence="2" id="KW-1133">Transmembrane helix</keyword>
<protein>
    <submittedName>
        <fullName evidence="4">FMN-binding protein</fullName>
    </submittedName>
</protein>
<dbReference type="AlphaFoldDB" id="A0A5P1X7G7"/>
<keyword evidence="2" id="KW-0812">Transmembrane</keyword>
<evidence type="ECO:0000313" key="5">
    <source>
        <dbReference type="Proteomes" id="UP000325295"/>
    </source>
</evidence>
<organism evidence="4 5">
    <name type="scientific">Paucilactobacillus nenjiangensis</name>
    <dbReference type="NCBI Taxonomy" id="1296540"/>
    <lineage>
        <taxon>Bacteria</taxon>
        <taxon>Bacillati</taxon>
        <taxon>Bacillota</taxon>
        <taxon>Bacilli</taxon>
        <taxon>Lactobacillales</taxon>
        <taxon>Lactobacillaceae</taxon>
        <taxon>Paucilactobacillus</taxon>
    </lineage>
</organism>